<comment type="function">
    <text evidence="1">Catalyzes an early step in riboflavin biosynthesis, the NADPH-dependent reduction of the ribose side chain of 2,5-diamino-6-ribosylamino-4(3H)-pyrimidinone 5'-phosphate, yielding 2,5-diamino-6-ribitylamino-4(3H)-pyrimidinone 5'-phosphate.</text>
</comment>
<evidence type="ECO:0000256" key="4">
    <source>
        <dbReference type="ARBA" id="ARBA00015035"/>
    </source>
</evidence>
<dbReference type="InterPro" id="IPR024072">
    <property type="entry name" value="DHFR-like_dom_sf"/>
</dbReference>
<evidence type="ECO:0000313" key="12">
    <source>
        <dbReference type="Proteomes" id="UP001172159"/>
    </source>
</evidence>
<dbReference type="EMBL" id="JAUKTV010000005">
    <property type="protein sequence ID" value="KAK0737272.1"/>
    <property type="molecule type" value="Genomic_DNA"/>
</dbReference>
<evidence type="ECO:0000313" key="11">
    <source>
        <dbReference type="EMBL" id="KAK0737272.1"/>
    </source>
</evidence>
<sequence>MPRQVRYNLACSLDGFIAAPDGSYSWIVDDKTIDFEALYNEFEYFLMGRTTWETYLAMGPTEDPLGRYYRTGRVVVVSDTLSQSSDDVRVVKVGELEGVVRGLRATQGAEEGKDKDIWLMGGGKLAGLMMELGLVDVVEAAVMPVILGEGVKMVDVVGEGRENGWRLELQGVEKKETGILMTRYKVVRLEEK</sequence>
<dbReference type="Proteomes" id="UP001172159">
    <property type="component" value="Unassembled WGS sequence"/>
</dbReference>
<comment type="similarity">
    <text evidence="2">Belongs to the HTP reductase family.</text>
</comment>
<dbReference type="Pfam" id="PF01872">
    <property type="entry name" value="RibD_C"/>
    <property type="match status" value="1"/>
</dbReference>
<evidence type="ECO:0000256" key="6">
    <source>
        <dbReference type="ARBA" id="ARBA00030073"/>
    </source>
</evidence>
<dbReference type="GO" id="GO:0009231">
    <property type="term" value="P:riboflavin biosynthetic process"/>
    <property type="evidence" value="ECO:0007669"/>
    <property type="project" value="UniProtKB-KW"/>
</dbReference>
<gene>
    <name evidence="11" type="ORF">B0T21DRAFT_286609</name>
</gene>
<evidence type="ECO:0000256" key="8">
    <source>
        <dbReference type="ARBA" id="ARBA00047550"/>
    </source>
</evidence>
<keyword evidence="5" id="KW-0686">Riboflavin biosynthesis</keyword>
<name>A0AA40EG91_9PEZI</name>
<reference evidence="11" key="1">
    <citation type="submission" date="2023-06" db="EMBL/GenBank/DDBJ databases">
        <title>Genome-scale phylogeny and comparative genomics of the fungal order Sordariales.</title>
        <authorList>
            <consortium name="Lawrence Berkeley National Laboratory"/>
            <person name="Hensen N."/>
            <person name="Bonometti L."/>
            <person name="Westerberg I."/>
            <person name="Brannstrom I.O."/>
            <person name="Guillou S."/>
            <person name="Cros-Aarteil S."/>
            <person name="Calhoun S."/>
            <person name="Haridas S."/>
            <person name="Kuo A."/>
            <person name="Mondo S."/>
            <person name="Pangilinan J."/>
            <person name="Riley R."/>
            <person name="Labutti K."/>
            <person name="Andreopoulos B."/>
            <person name="Lipzen A."/>
            <person name="Chen C."/>
            <person name="Yanf M."/>
            <person name="Daum C."/>
            <person name="Ng V."/>
            <person name="Clum A."/>
            <person name="Steindorff A."/>
            <person name="Ohm R."/>
            <person name="Martin F."/>
            <person name="Silar P."/>
            <person name="Natvig D."/>
            <person name="Lalanne C."/>
            <person name="Gautier V."/>
            <person name="Ament-Velasquez S.L."/>
            <person name="Kruys A."/>
            <person name="Hutchinson M.I."/>
            <person name="Powell A.J."/>
            <person name="Barry K."/>
            <person name="Miller A.N."/>
            <person name="Grigoriev I.V."/>
            <person name="Debuchy R."/>
            <person name="Gladieux P."/>
            <person name="Thoren M.H."/>
            <person name="Johannesson H."/>
        </authorList>
    </citation>
    <scope>NUCLEOTIDE SEQUENCE</scope>
    <source>
        <strain evidence="11">CBS 540.89</strain>
    </source>
</reference>
<evidence type="ECO:0000256" key="5">
    <source>
        <dbReference type="ARBA" id="ARBA00022619"/>
    </source>
</evidence>
<dbReference type="EC" id="1.1.1.302" evidence="3"/>
<keyword evidence="12" id="KW-1185">Reference proteome</keyword>
<dbReference type="Gene3D" id="3.40.430.10">
    <property type="entry name" value="Dihydrofolate Reductase, subunit A"/>
    <property type="match status" value="1"/>
</dbReference>
<comment type="caution">
    <text evidence="11">The sequence shown here is derived from an EMBL/GenBank/DDBJ whole genome shotgun (WGS) entry which is preliminary data.</text>
</comment>
<accession>A0AA40EG91</accession>
<dbReference type="GO" id="GO:0008703">
    <property type="term" value="F:5-amino-6-(5-phosphoribosylamino)uracil reductase activity"/>
    <property type="evidence" value="ECO:0007669"/>
    <property type="project" value="InterPro"/>
</dbReference>
<protein>
    <recommendedName>
        <fullName evidence="4">2,5-diamino-6-ribosylamino-4(3H)-pyrimidinone 5'-phosphate reductase</fullName>
        <ecNumber evidence="3">1.1.1.302</ecNumber>
    </recommendedName>
    <alternativeName>
        <fullName evidence="7">2,5-diamino-6-(5-phospho-D-ribosylamino)pyrimidin-4(3H)-one reductase</fullName>
    </alternativeName>
    <alternativeName>
        <fullName evidence="6">2,5-diamino-6-ribitylamino-4(3H)-pyrimidinone 5'-phosphate synthase</fullName>
    </alternativeName>
</protein>
<dbReference type="SUPFAM" id="SSF53597">
    <property type="entry name" value="Dihydrofolate reductase-like"/>
    <property type="match status" value="1"/>
</dbReference>
<evidence type="ECO:0000259" key="10">
    <source>
        <dbReference type="Pfam" id="PF01872"/>
    </source>
</evidence>
<evidence type="ECO:0000256" key="7">
    <source>
        <dbReference type="ARBA" id="ARBA00031630"/>
    </source>
</evidence>
<dbReference type="PANTHER" id="PTHR38011:SF11">
    <property type="entry name" value="2,5-DIAMINO-6-RIBOSYLAMINO-4(3H)-PYRIMIDINONE 5'-PHOSPHATE REDUCTASE"/>
    <property type="match status" value="1"/>
</dbReference>
<dbReference type="AlphaFoldDB" id="A0AA40EG91"/>
<proteinExistence type="inferred from homology"/>
<organism evidence="11 12">
    <name type="scientific">Apiosordaria backusii</name>
    <dbReference type="NCBI Taxonomy" id="314023"/>
    <lineage>
        <taxon>Eukaryota</taxon>
        <taxon>Fungi</taxon>
        <taxon>Dikarya</taxon>
        <taxon>Ascomycota</taxon>
        <taxon>Pezizomycotina</taxon>
        <taxon>Sordariomycetes</taxon>
        <taxon>Sordariomycetidae</taxon>
        <taxon>Sordariales</taxon>
        <taxon>Lasiosphaeriaceae</taxon>
        <taxon>Apiosordaria</taxon>
    </lineage>
</organism>
<dbReference type="InterPro" id="IPR002734">
    <property type="entry name" value="RibDG_C"/>
</dbReference>
<comment type="catalytic activity">
    <reaction evidence="9">
        <text>2,5-diamino-6-(1-D-ribitylamino)pyrimidin-4(3H)-one 5'-phosphate + NADP(+) = 2,5-diamino-6-(1-D-ribosylamino)pyrimidin-4(3H)-one 5'-phosphate + NADPH + H(+)</text>
        <dbReference type="Rhea" id="RHEA:27278"/>
        <dbReference type="ChEBI" id="CHEBI:15378"/>
        <dbReference type="ChEBI" id="CHEBI:57783"/>
        <dbReference type="ChEBI" id="CHEBI:58349"/>
        <dbReference type="ChEBI" id="CHEBI:58890"/>
        <dbReference type="ChEBI" id="CHEBI:59545"/>
        <dbReference type="EC" id="1.1.1.302"/>
    </reaction>
</comment>
<evidence type="ECO:0000256" key="2">
    <source>
        <dbReference type="ARBA" id="ARBA00009723"/>
    </source>
</evidence>
<evidence type="ECO:0000256" key="9">
    <source>
        <dbReference type="ARBA" id="ARBA00049020"/>
    </source>
</evidence>
<feature type="domain" description="Bacterial bifunctional deaminase-reductase C-terminal" evidence="10">
    <location>
        <begin position="4"/>
        <end position="180"/>
    </location>
</feature>
<evidence type="ECO:0000256" key="3">
    <source>
        <dbReference type="ARBA" id="ARBA00012851"/>
    </source>
</evidence>
<comment type="catalytic activity">
    <reaction evidence="8">
        <text>2,5-diamino-6-(1-D-ribitylamino)pyrimidin-4(3H)-one 5'-phosphate + NAD(+) = 2,5-diamino-6-(1-D-ribosylamino)pyrimidin-4(3H)-one 5'-phosphate + NADH + H(+)</text>
        <dbReference type="Rhea" id="RHEA:27274"/>
        <dbReference type="ChEBI" id="CHEBI:15378"/>
        <dbReference type="ChEBI" id="CHEBI:57540"/>
        <dbReference type="ChEBI" id="CHEBI:57945"/>
        <dbReference type="ChEBI" id="CHEBI:58890"/>
        <dbReference type="ChEBI" id="CHEBI:59545"/>
        <dbReference type="EC" id="1.1.1.302"/>
    </reaction>
</comment>
<dbReference type="InterPro" id="IPR050765">
    <property type="entry name" value="Riboflavin_Biosynth_HTPR"/>
</dbReference>
<dbReference type="PANTHER" id="PTHR38011">
    <property type="entry name" value="DIHYDROFOLATE REDUCTASE FAMILY PROTEIN (AFU_ORTHOLOGUE AFUA_8G06820)"/>
    <property type="match status" value="1"/>
</dbReference>
<evidence type="ECO:0000256" key="1">
    <source>
        <dbReference type="ARBA" id="ARBA00003555"/>
    </source>
</evidence>